<proteinExistence type="predicted"/>
<dbReference type="EMBL" id="KZ345626">
    <property type="protein sequence ID" value="PIO72649.1"/>
    <property type="molecule type" value="Genomic_DNA"/>
</dbReference>
<sequence>MCQYRQKGANKLLVIQRVPEPKWERSTDCMTDAPALTLFHHIRGNQLIKPRKTLDLAYMASLGLYEVCSARH</sequence>
<dbReference type="AlphaFoldDB" id="A0A2G9UQT8"/>
<gene>
    <name evidence="1" type="ORF">TELCIR_05413</name>
</gene>
<dbReference type="Proteomes" id="UP000230423">
    <property type="component" value="Unassembled WGS sequence"/>
</dbReference>
<keyword evidence="2" id="KW-1185">Reference proteome</keyword>
<protein>
    <submittedName>
        <fullName evidence="1">Uncharacterized protein</fullName>
    </submittedName>
</protein>
<organism evidence="1 2">
    <name type="scientific">Teladorsagia circumcincta</name>
    <name type="common">Brown stomach worm</name>
    <name type="synonym">Ostertagia circumcincta</name>
    <dbReference type="NCBI Taxonomy" id="45464"/>
    <lineage>
        <taxon>Eukaryota</taxon>
        <taxon>Metazoa</taxon>
        <taxon>Ecdysozoa</taxon>
        <taxon>Nematoda</taxon>
        <taxon>Chromadorea</taxon>
        <taxon>Rhabditida</taxon>
        <taxon>Rhabditina</taxon>
        <taxon>Rhabditomorpha</taxon>
        <taxon>Strongyloidea</taxon>
        <taxon>Trichostrongylidae</taxon>
        <taxon>Teladorsagia</taxon>
    </lineage>
</organism>
<evidence type="ECO:0000313" key="2">
    <source>
        <dbReference type="Proteomes" id="UP000230423"/>
    </source>
</evidence>
<accession>A0A2G9UQT8</accession>
<evidence type="ECO:0000313" key="1">
    <source>
        <dbReference type="EMBL" id="PIO72649.1"/>
    </source>
</evidence>
<dbReference type="OrthoDB" id="5874297at2759"/>
<name>A0A2G9UQT8_TELCI</name>
<reference evidence="1 2" key="1">
    <citation type="submission" date="2015-09" db="EMBL/GenBank/DDBJ databases">
        <title>Draft genome of the parasitic nematode Teladorsagia circumcincta isolate WARC Sus (inbred).</title>
        <authorList>
            <person name="Mitreva M."/>
        </authorList>
    </citation>
    <scope>NUCLEOTIDE SEQUENCE [LARGE SCALE GENOMIC DNA]</scope>
    <source>
        <strain evidence="1 2">S</strain>
    </source>
</reference>